<evidence type="ECO:0000256" key="5">
    <source>
        <dbReference type="ARBA" id="ARBA00022723"/>
    </source>
</evidence>
<keyword evidence="7" id="KW-0067">ATP-binding</keyword>
<evidence type="ECO:0000256" key="2">
    <source>
        <dbReference type="ARBA" id="ARBA00008307"/>
    </source>
</evidence>
<dbReference type="Pfam" id="PF20266">
    <property type="entry name" value="Mab-21_C"/>
    <property type="match status" value="1"/>
</dbReference>
<evidence type="ECO:0000259" key="9">
    <source>
        <dbReference type="Pfam" id="PF03281"/>
    </source>
</evidence>
<comment type="similarity">
    <text evidence="2">Belongs to the mab-21 family.</text>
</comment>
<dbReference type="Pfam" id="PF03281">
    <property type="entry name" value="Mab-21"/>
    <property type="match status" value="1"/>
</dbReference>
<keyword evidence="6" id="KW-0547">Nucleotide-binding</keyword>
<evidence type="ECO:0000256" key="4">
    <source>
        <dbReference type="ARBA" id="ARBA00022695"/>
    </source>
</evidence>
<dbReference type="PANTHER" id="PTHR10656">
    <property type="entry name" value="CELL FATE DETERMINING PROTEIN MAB21-RELATED"/>
    <property type="match status" value="1"/>
</dbReference>
<dbReference type="InterPro" id="IPR046906">
    <property type="entry name" value="Mab-21_HhH/H2TH-like"/>
</dbReference>
<dbReference type="GeneID" id="116287623"/>
<dbReference type="AlphaFoldDB" id="A0A6P8HCC4"/>
<dbReference type="InterPro" id="IPR024810">
    <property type="entry name" value="MAB21L/cGLR"/>
</dbReference>
<evidence type="ECO:0000256" key="6">
    <source>
        <dbReference type="ARBA" id="ARBA00022741"/>
    </source>
</evidence>
<dbReference type="GO" id="GO:0005524">
    <property type="term" value="F:ATP binding"/>
    <property type="evidence" value="ECO:0007669"/>
    <property type="project" value="UniProtKB-KW"/>
</dbReference>
<dbReference type="GO" id="GO:0046872">
    <property type="term" value="F:metal ion binding"/>
    <property type="evidence" value="ECO:0007669"/>
    <property type="project" value="UniProtKB-KW"/>
</dbReference>
<evidence type="ECO:0000259" key="10">
    <source>
        <dbReference type="Pfam" id="PF20266"/>
    </source>
</evidence>
<dbReference type="PANTHER" id="PTHR10656:SF42">
    <property type="entry name" value="CYCLIC GMP-AMP SYNTHASE-LIKE PROTEIN-RELATED"/>
    <property type="match status" value="1"/>
</dbReference>
<gene>
    <name evidence="12" type="primary">LOC116287623</name>
</gene>
<reference evidence="12" key="1">
    <citation type="submission" date="2025-08" db="UniProtKB">
        <authorList>
            <consortium name="RefSeq"/>
        </authorList>
    </citation>
    <scope>IDENTIFICATION</scope>
    <source>
        <tissue evidence="12">Tentacle</tissue>
    </source>
</reference>
<protein>
    <submittedName>
        <fullName evidence="12">Cyclic GMP-AMP synthase-like</fullName>
    </submittedName>
</protein>
<dbReference type="GO" id="GO:0016779">
    <property type="term" value="F:nucleotidyltransferase activity"/>
    <property type="evidence" value="ECO:0007669"/>
    <property type="project" value="UniProtKB-KW"/>
</dbReference>
<evidence type="ECO:0000256" key="8">
    <source>
        <dbReference type="ARBA" id="ARBA00022842"/>
    </source>
</evidence>
<proteinExistence type="inferred from homology"/>
<name>A0A6P8HCC4_ACTTE</name>
<evidence type="ECO:0000256" key="3">
    <source>
        <dbReference type="ARBA" id="ARBA00022679"/>
    </source>
</evidence>
<accession>A0A6P8HCC4</accession>
<dbReference type="InterPro" id="IPR046903">
    <property type="entry name" value="Mab-21-like_nuc_Trfase"/>
</dbReference>
<dbReference type="RefSeq" id="XP_031550170.1">
    <property type="nucleotide sequence ID" value="XM_031694310.1"/>
</dbReference>
<evidence type="ECO:0000256" key="7">
    <source>
        <dbReference type="ARBA" id="ARBA00022840"/>
    </source>
</evidence>
<dbReference type="SMART" id="SM01265">
    <property type="entry name" value="Mab-21"/>
    <property type="match status" value="1"/>
</dbReference>
<keyword evidence="11" id="KW-1185">Reference proteome</keyword>
<comment type="cofactor">
    <cofactor evidence="1">
        <name>Mg(2+)</name>
        <dbReference type="ChEBI" id="CHEBI:18420"/>
    </cofactor>
</comment>
<evidence type="ECO:0000313" key="11">
    <source>
        <dbReference type="Proteomes" id="UP000515163"/>
    </source>
</evidence>
<feature type="domain" description="Mab-21-like nucleotidyltransferase" evidence="9">
    <location>
        <begin position="65"/>
        <end position="230"/>
    </location>
</feature>
<organism evidence="11 12">
    <name type="scientific">Actinia tenebrosa</name>
    <name type="common">Australian red waratah sea anemone</name>
    <dbReference type="NCBI Taxonomy" id="6105"/>
    <lineage>
        <taxon>Eukaryota</taxon>
        <taxon>Metazoa</taxon>
        <taxon>Cnidaria</taxon>
        <taxon>Anthozoa</taxon>
        <taxon>Hexacorallia</taxon>
        <taxon>Actiniaria</taxon>
        <taxon>Actiniidae</taxon>
        <taxon>Actinia</taxon>
    </lineage>
</organism>
<dbReference type="Proteomes" id="UP000515163">
    <property type="component" value="Unplaced"/>
</dbReference>
<keyword evidence="5" id="KW-0479">Metal-binding</keyword>
<dbReference type="OrthoDB" id="5951376at2759"/>
<sequence length="385" mass="44504">MAKSDKLPLFRVPNRQTEFHKPYEKGELLDIERKVKDSVSKILERTTIEDPSFEFKDVILSGSMAEGLKVRQLNEFDFLLVLNTKFEVKEDDTLQPGFVNIISEEKLHPFSLRRKFYRALMKALQNLDLTDKVLVTVKIHAVSVKLRIVDDTLSCSNIDVDLVLALQPPLSFWPRCSKTWQETSSHNGLPAEVIEEVIANGVYFVPRYESGKQEPQWRVSFSVAESIIMRRLTEGQRSAFRVMKVILERQKKKSIEDKETGNLIESFVDKMTTTYHIKTILLHLNEDASLSKLEERQYLICILKALLHSLKTMHLTHYFIPDINLYSGLKELPSGKLWSGSREEMYRFTIQQYEDLLENLPEDLSELKNEAVLGKVAIRLNVLTS</sequence>
<keyword evidence="3" id="KW-0808">Transferase</keyword>
<dbReference type="Gene3D" id="3.30.460.90">
    <property type="match status" value="1"/>
</dbReference>
<evidence type="ECO:0000313" key="12">
    <source>
        <dbReference type="RefSeq" id="XP_031550170.1"/>
    </source>
</evidence>
<dbReference type="Gene3D" id="1.10.1410.40">
    <property type="match status" value="1"/>
</dbReference>
<dbReference type="InParanoid" id="A0A6P8HCC4"/>
<evidence type="ECO:0000256" key="1">
    <source>
        <dbReference type="ARBA" id="ARBA00001946"/>
    </source>
</evidence>
<dbReference type="KEGG" id="aten:116287623"/>
<keyword evidence="8" id="KW-0460">Magnesium</keyword>
<feature type="domain" description="Mab-21-like HhH/H2TH-like" evidence="10">
    <location>
        <begin position="237"/>
        <end position="330"/>
    </location>
</feature>
<keyword evidence="4" id="KW-0548">Nucleotidyltransferase</keyword>